<comment type="caution">
    <text evidence="7">The sequence shown here is derived from an EMBL/GenBank/DDBJ whole genome shotgun (WGS) entry which is preliminary data.</text>
</comment>
<dbReference type="Pfam" id="PF00111">
    <property type="entry name" value="Fer2"/>
    <property type="match status" value="1"/>
</dbReference>
<keyword evidence="1" id="KW-0001">2Fe-2S</keyword>
<dbReference type="InterPro" id="IPR012675">
    <property type="entry name" value="Beta-grasp_dom_sf"/>
</dbReference>
<feature type="domain" description="2Fe-2S ferredoxin-type" evidence="6">
    <location>
        <begin position="2"/>
        <end position="78"/>
    </location>
</feature>
<keyword evidence="3" id="KW-0560">Oxidoreductase</keyword>
<dbReference type="AlphaFoldDB" id="A0A8B2NXH6"/>
<dbReference type="InterPro" id="IPR036010">
    <property type="entry name" value="2Fe-2S_ferredoxin-like_sf"/>
</dbReference>
<dbReference type="PROSITE" id="PS00197">
    <property type="entry name" value="2FE2S_FER_1"/>
    <property type="match status" value="1"/>
</dbReference>
<dbReference type="Pfam" id="PF06240">
    <property type="entry name" value="COXG"/>
    <property type="match status" value="1"/>
</dbReference>
<dbReference type="SUPFAM" id="SSF47741">
    <property type="entry name" value="CO dehydrogenase ISP C-domain like"/>
    <property type="match status" value="1"/>
</dbReference>
<accession>A0A8B2NXH6</accession>
<name>A0A8B2NXH6_9HYPH</name>
<dbReference type="InterPro" id="IPR036884">
    <property type="entry name" value="2Fe-2S-bd_dom_sf"/>
</dbReference>
<dbReference type="OrthoDB" id="8417304at2"/>
<dbReference type="GO" id="GO:0051537">
    <property type="term" value="F:2 iron, 2 sulfur cluster binding"/>
    <property type="evidence" value="ECO:0007669"/>
    <property type="project" value="UniProtKB-KW"/>
</dbReference>
<evidence type="ECO:0000313" key="8">
    <source>
        <dbReference type="Proteomes" id="UP000249590"/>
    </source>
</evidence>
<dbReference type="InterPro" id="IPR006058">
    <property type="entry name" value="2Fe2S_fd_BS"/>
</dbReference>
<evidence type="ECO:0000256" key="3">
    <source>
        <dbReference type="ARBA" id="ARBA00023002"/>
    </source>
</evidence>
<dbReference type="CDD" id="cd00207">
    <property type="entry name" value="fer2"/>
    <property type="match status" value="1"/>
</dbReference>
<dbReference type="InterPro" id="IPR001041">
    <property type="entry name" value="2Fe-2S_ferredoxin-type"/>
</dbReference>
<evidence type="ECO:0000256" key="4">
    <source>
        <dbReference type="ARBA" id="ARBA00023004"/>
    </source>
</evidence>
<dbReference type="SUPFAM" id="SSF54292">
    <property type="entry name" value="2Fe-2S ferredoxin-like"/>
    <property type="match status" value="1"/>
</dbReference>
<keyword evidence="2" id="KW-0479">Metal-binding</keyword>
<keyword evidence="4" id="KW-0408">Iron</keyword>
<protein>
    <submittedName>
        <fullName evidence="7">Carbon monoxide dehydrogenase</fullName>
    </submittedName>
</protein>
<reference evidence="7 8" key="1">
    <citation type="submission" date="2018-05" db="EMBL/GenBank/DDBJ databases">
        <title>Acuticoccus sediminis sp. nov., isolated from deep-sea sediment of Indian Ocean.</title>
        <authorList>
            <person name="Liu X."/>
            <person name="Lai Q."/>
            <person name="Du Y."/>
            <person name="Sun F."/>
            <person name="Zhang X."/>
            <person name="Wang S."/>
            <person name="Shao Z."/>
        </authorList>
    </citation>
    <scope>NUCLEOTIDE SEQUENCE [LARGE SCALE GENOMIC DNA]</scope>
    <source>
        <strain evidence="7 8">PTG4-2</strain>
    </source>
</reference>
<dbReference type="InterPro" id="IPR023393">
    <property type="entry name" value="START-like_dom_sf"/>
</dbReference>
<organism evidence="7 8">
    <name type="scientific">Acuticoccus sediminis</name>
    <dbReference type="NCBI Taxonomy" id="2184697"/>
    <lineage>
        <taxon>Bacteria</taxon>
        <taxon>Pseudomonadati</taxon>
        <taxon>Pseudomonadota</taxon>
        <taxon>Alphaproteobacteria</taxon>
        <taxon>Hyphomicrobiales</taxon>
        <taxon>Amorphaceae</taxon>
        <taxon>Acuticoccus</taxon>
    </lineage>
</organism>
<keyword evidence="8" id="KW-1185">Reference proteome</keyword>
<proteinExistence type="predicted"/>
<dbReference type="PROSITE" id="PS51085">
    <property type="entry name" value="2FE2S_FER_2"/>
    <property type="match status" value="1"/>
</dbReference>
<gene>
    <name evidence="7" type="ORF">DLJ53_03345</name>
</gene>
<evidence type="ECO:0000313" key="7">
    <source>
        <dbReference type="EMBL" id="RAI03541.1"/>
    </source>
</evidence>
<dbReference type="InterPro" id="IPR002888">
    <property type="entry name" value="2Fe-2S-bd"/>
</dbReference>
<sequence>MTTIALTLNGRAAEADVSPRTHLADFVREAEGLTGTHLGCEHGVCGACTLYVDGRPVRSCLTSAASCDATDVRTIEGFDDDPLMARLRAAFSAHHALQCGFCTPGMLATAYDIVRRLPDADATRIREELAGNLCRCTGYRGIVEAIEAVIAEGPHMAAVMPLPRRVPQARAVPLAGAAPAVRDAPAASPDNAPHADAVLPEHIRGGETLRREIPLDHPPEAVWRRLTVIEDVVACLPGARIETREGDRFAGAFTLSIGPMRPTFRGTAAVSYDEAAHSGEVRGAGGDPKSGSRGEGIMRFTVVPRGDGASTMDVAITYRISGPLARFGRPAALAGVVDALLARFAENFTAMIEGRDEDVRSDASAFALFVAMVRRWVSGARGG</sequence>
<dbReference type="EMBL" id="QHHQ01000001">
    <property type="protein sequence ID" value="RAI03541.1"/>
    <property type="molecule type" value="Genomic_DNA"/>
</dbReference>
<evidence type="ECO:0000256" key="5">
    <source>
        <dbReference type="ARBA" id="ARBA00023014"/>
    </source>
</evidence>
<dbReference type="InterPro" id="IPR010419">
    <property type="entry name" value="CO_DH_gsu"/>
</dbReference>
<dbReference type="Gene3D" id="3.30.530.20">
    <property type="match status" value="1"/>
</dbReference>
<dbReference type="Proteomes" id="UP000249590">
    <property type="component" value="Unassembled WGS sequence"/>
</dbReference>
<dbReference type="PANTHER" id="PTHR44379:SF8">
    <property type="entry name" value="XANTHINE DEHYDROGENASE IRON-SULFUR-BINDING SUBUNIT XDHC-RELATED"/>
    <property type="match status" value="1"/>
</dbReference>
<dbReference type="Pfam" id="PF01799">
    <property type="entry name" value="Fer2_2"/>
    <property type="match status" value="1"/>
</dbReference>
<dbReference type="Gene3D" id="1.10.150.120">
    <property type="entry name" value="[2Fe-2S]-binding domain"/>
    <property type="match status" value="1"/>
</dbReference>
<dbReference type="PANTHER" id="PTHR44379">
    <property type="entry name" value="OXIDOREDUCTASE WITH IRON-SULFUR SUBUNIT"/>
    <property type="match status" value="1"/>
</dbReference>
<evidence type="ECO:0000259" key="6">
    <source>
        <dbReference type="PROSITE" id="PS51085"/>
    </source>
</evidence>
<dbReference type="Gene3D" id="3.10.20.30">
    <property type="match status" value="1"/>
</dbReference>
<dbReference type="GO" id="GO:0046872">
    <property type="term" value="F:metal ion binding"/>
    <property type="evidence" value="ECO:0007669"/>
    <property type="project" value="UniProtKB-KW"/>
</dbReference>
<evidence type="ECO:0000256" key="1">
    <source>
        <dbReference type="ARBA" id="ARBA00022714"/>
    </source>
</evidence>
<dbReference type="GO" id="GO:0016491">
    <property type="term" value="F:oxidoreductase activity"/>
    <property type="evidence" value="ECO:0007669"/>
    <property type="project" value="UniProtKB-KW"/>
</dbReference>
<dbReference type="SUPFAM" id="SSF55961">
    <property type="entry name" value="Bet v1-like"/>
    <property type="match status" value="1"/>
</dbReference>
<dbReference type="InterPro" id="IPR051452">
    <property type="entry name" value="Diverse_Oxidoreductases"/>
</dbReference>
<dbReference type="RefSeq" id="WP_111342325.1">
    <property type="nucleotide sequence ID" value="NZ_QHHQ01000001.1"/>
</dbReference>
<evidence type="ECO:0000256" key="2">
    <source>
        <dbReference type="ARBA" id="ARBA00022723"/>
    </source>
</evidence>
<keyword evidence="5" id="KW-0411">Iron-sulfur</keyword>